<dbReference type="PIRSF" id="PIRSF001478">
    <property type="entry name" value="L-ara_isomerase"/>
    <property type="match status" value="1"/>
</dbReference>
<evidence type="ECO:0000259" key="9">
    <source>
        <dbReference type="Pfam" id="PF24856"/>
    </source>
</evidence>
<feature type="binding site" evidence="6">
    <location>
        <position position="448"/>
    </location>
    <ligand>
        <name>Mn(2+)</name>
        <dbReference type="ChEBI" id="CHEBI:29035"/>
    </ligand>
</feature>
<dbReference type="EC" id="5.3.1.4" evidence="6"/>
<dbReference type="InterPro" id="IPR038583">
    <property type="entry name" value="AraA_N_sf"/>
</dbReference>
<keyword evidence="2 6" id="KW-0054">Arabinose catabolism</keyword>
<dbReference type="NCBIfam" id="NF002795">
    <property type="entry name" value="PRK02929.1"/>
    <property type="match status" value="1"/>
</dbReference>
<keyword evidence="4 6" id="KW-0413">Isomerase</keyword>
<sequence length="495" mass="55896">MEFLKKLEVWFVVGSQDLYGDEALKQVNANAEQITRYLNDQNPFIQIKLKPLATTPEDILSLCQAANYEENCVGVIAWMHTFSPAKMWIGGLTRLNKPLLQFHTQLNKNIPWNEIDMDYMNLHQTAHGDREFGFMVSRLRKPRTIVVGHWQSESVKQKLDRWMRVLAAIYDQQHLKVARFGDNMREVAVTEGDKVEAQIKFGYSVNGYGLYQLVNSINTVNDEDITALVKEYEASYQLADSLKDGGEKRQSLIDSARIELGLKAFLDKGGFKAFTDTFQNLAGIKQLPGLPVQRLMAQGYGFGAEGDWKTAALVRAIKVMSYGLPNGCSFMEDYTYNLDDNNEIVLGAHMLEVCPSIANNKPILDIKPLGIGGKEDPARLIFTSKSGKAIASTIVDLGNRFRMITADMQAVDKPQDMPNLPVGHAFWKLEPNFDIGTQAWILSGGAHHNVFSLDIDADMLRTFAEYFDIEFIHINVKTELPNLKNELRWNEAAYK</sequence>
<accession>A0A1G5CRE2</accession>
<comment type="cofactor">
    <cofactor evidence="6">
        <name>Mn(2+)</name>
        <dbReference type="ChEBI" id="CHEBI:29035"/>
    </cofactor>
    <text evidence="6">Binds 1 Mn(2+) ion per subunit.</text>
</comment>
<evidence type="ECO:0000259" key="8">
    <source>
        <dbReference type="Pfam" id="PF11762"/>
    </source>
</evidence>
<keyword evidence="11" id="KW-1185">Reference proteome</keyword>
<dbReference type="InterPro" id="IPR024664">
    <property type="entry name" value="Ara_Isoase_C"/>
</dbReference>
<gene>
    <name evidence="6" type="primary">araA</name>
    <name evidence="10" type="ORF">SAMN02910354_01295</name>
</gene>
<feature type="binding site" evidence="6">
    <location>
        <position position="305"/>
    </location>
    <ligand>
        <name>Mn(2+)</name>
        <dbReference type="ChEBI" id="CHEBI:29035"/>
    </ligand>
</feature>
<feature type="domain" description="L-arabinose isomerase central" evidence="9">
    <location>
        <begin position="176"/>
        <end position="323"/>
    </location>
</feature>
<comment type="catalytic activity">
    <reaction evidence="6">
        <text>beta-L-arabinopyranose = L-ribulose</text>
        <dbReference type="Rhea" id="RHEA:14821"/>
        <dbReference type="ChEBI" id="CHEBI:16880"/>
        <dbReference type="ChEBI" id="CHEBI:40886"/>
        <dbReference type="EC" id="5.3.1.4"/>
    </reaction>
</comment>
<dbReference type="Pfam" id="PF24856">
    <property type="entry name" value="AraA_central"/>
    <property type="match status" value="1"/>
</dbReference>
<evidence type="ECO:0000313" key="10">
    <source>
        <dbReference type="EMBL" id="SCY04934.1"/>
    </source>
</evidence>
<dbReference type="CDD" id="cd03557">
    <property type="entry name" value="L-arabinose_isomerase"/>
    <property type="match status" value="1"/>
</dbReference>
<dbReference type="InterPro" id="IPR003762">
    <property type="entry name" value="Lara_isomerase"/>
</dbReference>
<evidence type="ECO:0000256" key="3">
    <source>
        <dbReference type="ARBA" id="ARBA00023211"/>
    </source>
</evidence>
<evidence type="ECO:0000256" key="2">
    <source>
        <dbReference type="ARBA" id="ARBA00022935"/>
    </source>
</evidence>
<feature type="domain" description="L-arabinose isomerase C-terminal" evidence="8">
    <location>
        <begin position="327"/>
        <end position="470"/>
    </location>
</feature>
<evidence type="ECO:0000256" key="6">
    <source>
        <dbReference type="HAMAP-Rule" id="MF_00519"/>
    </source>
</evidence>
<dbReference type="EMBL" id="FMUQ01000009">
    <property type="protein sequence ID" value="SCY04934.1"/>
    <property type="molecule type" value="Genomic_DNA"/>
</dbReference>
<dbReference type="PANTHER" id="PTHR38464:SF1">
    <property type="entry name" value="L-ARABINOSE ISOMERASE"/>
    <property type="match status" value="1"/>
</dbReference>
<dbReference type="PANTHER" id="PTHR38464">
    <property type="entry name" value="L-ARABINOSE ISOMERASE"/>
    <property type="match status" value="1"/>
</dbReference>
<dbReference type="Pfam" id="PF02610">
    <property type="entry name" value="AraA_N"/>
    <property type="match status" value="1"/>
</dbReference>
<evidence type="ECO:0000313" key="11">
    <source>
        <dbReference type="Proteomes" id="UP000199588"/>
    </source>
</evidence>
<comment type="caution">
    <text evidence="10">The sequence shown here is derived from an EMBL/GenBank/DDBJ whole genome shotgun (WGS) entry which is preliminary data.</text>
</comment>
<keyword evidence="3 6" id="KW-0464">Manganese</keyword>
<feature type="binding site" evidence="6">
    <location>
        <position position="349"/>
    </location>
    <ligand>
        <name>Mn(2+)</name>
        <dbReference type="ChEBI" id="CHEBI:29035"/>
    </ligand>
</feature>
<dbReference type="SUPFAM" id="SSF53743">
    <property type="entry name" value="FucI/AraA N-terminal and middle domains"/>
    <property type="match status" value="1"/>
</dbReference>
<keyword evidence="5 6" id="KW-0119">Carbohydrate metabolism</keyword>
<dbReference type="GO" id="GO:0016853">
    <property type="term" value="F:isomerase activity"/>
    <property type="evidence" value="ECO:0007669"/>
    <property type="project" value="UniProtKB-KW"/>
</dbReference>
<evidence type="ECO:0000259" key="7">
    <source>
        <dbReference type="Pfam" id="PF02610"/>
    </source>
</evidence>
<dbReference type="Pfam" id="PF11762">
    <property type="entry name" value="Arabinose_Iso_C"/>
    <property type="match status" value="1"/>
</dbReference>
<reference evidence="10 11" key="1">
    <citation type="submission" date="2016-10" db="EMBL/GenBank/DDBJ databases">
        <authorList>
            <person name="Varghese N."/>
            <person name="Submissions S."/>
        </authorList>
    </citation>
    <scope>NUCLEOTIDE SEQUENCE [LARGE SCALE GENOMIC DNA]</scope>
    <source>
        <strain evidence="10 11">DSM 22022</strain>
    </source>
</reference>
<evidence type="ECO:0000256" key="1">
    <source>
        <dbReference type="ARBA" id="ARBA00022723"/>
    </source>
</evidence>
<dbReference type="HAMAP" id="MF_00519">
    <property type="entry name" value="Arabinose_Isome"/>
    <property type="match status" value="1"/>
</dbReference>
<evidence type="ECO:0000256" key="5">
    <source>
        <dbReference type="ARBA" id="ARBA00023277"/>
    </source>
</evidence>
<dbReference type="InterPro" id="IPR055389">
    <property type="entry name" value="AraA_N"/>
</dbReference>
<dbReference type="SUPFAM" id="SSF50443">
    <property type="entry name" value="FucI/AraA C-terminal domain-like"/>
    <property type="match status" value="1"/>
</dbReference>
<dbReference type="Proteomes" id="UP000199588">
    <property type="component" value="Unassembled WGS sequence"/>
</dbReference>
<dbReference type="Gene3D" id="3.40.50.10940">
    <property type="match status" value="1"/>
</dbReference>
<keyword evidence="1 6" id="KW-0479">Metal-binding</keyword>
<dbReference type="InterPro" id="IPR009015">
    <property type="entry name" value="Fucose_isomerase_N/cen_sf"/>
</dbReference>
<dbReference type="RefSeq" id="WP_090655344.1">
    <property type="nucleotide sequence ID" value="NZ_CP015031.1"/>
</dbReference>
<feature type="domain" description="L-arabinose isomerase N-terminal" evidence="7">
    <location>
        <begin position="8"/>
        <end position="172"/>
    </location>
</feature>
<dbReference type="InterPro" id="IPR004216">
    <property type="entry name" value="Fuc/Ara_isomerase_C"/>
</dbReference>
<proteinExistence type="inferred from homology"/>
<name>A0A1G5CRE2_9PAST</name>
<comment type="similarity">
    <text evidence="6">Belongs to the arabinose isomerase family.</text>
</comment>
<organism evidence="10 11">
    <name type="scientific">Basfia succiniciproducens</name>
    <dbReference type="NCBI Taxonomy" id="653940"/>
    <lineage>
        <taxon>Bacteria</taxon>
        <taxon>Pseudomonadati</taxon>
        <taxon>Pseudomonadota</taxon>
        <taxon>Gammaproteobacteria</taxon>
        <taxon>Pasteurellales</taxon>
        <taxon>Pasteurellaceae</taxon>
        <taxon>Basfia</taxon>
    </lineage>
</organism>
<comment type="function">
    <text evidence="6">Catalyzes the conversion of L-arabinose to L-ribulose.</text>
</comment>
<comment type="pathway">
    <text evidence="6">Carbohydrate degradation; L-arabinose degradation via L-ribulose; D-xylulose 5-phosphate from L-arabinose (bacterial route): step 1/3.</text>
</comment>
<feature type="binding site" evidence="6">
    <location>
        <position position="332"/>
    </location>
    <ligand>
        <name>Mn(2+)</name>
        <dbReference type="ChEBI" id="CHEBI:29035"/>
    </ligand>
</feature>
<evidence type="ECO:0000256" key="4">
    <source>
        <dbReference type="ARBA" id="ARBA00023235"/>
    </source>
</evidence>
<dbReference type="InterPro" id="IPR055390">
    <property type="entry name" value="AraA_central"/>
</dbReference>
<protein>
    <recommendedName>
        <fullName evidence="6">L-arabinose isomerase</fullName>
        <ecNumber evidence="6">5.3.1.4</ecNumber>
    </recommendedName>
</protein>